<keyword evidence="1" id="KW-1133">Transmembrane helix</keyword>
<name>A0ABU2H3U2_9ACTN</name>
<evidence type="ECO:0008006" key="4">
    <source>
        <dbReference type="Google" id="ProtNLM"/>
    </source>
</evidence>
<dbReference type="Proteomes" id="UP001250214">
    <property type="component" value="Unassembled WGS sequence"/>
</dbReference>
<organism evidence="2 3">
    <name type="scientific">Lipingzhangella rawalii</name>
    <dbReference type="NCBI Taxonomy" id="2055835"/>
    <lineage>
        <taxon>Bacteria</taxon>
        <taxon>Bacillati</taxon>
        <taxon>Actinomycetota</taxon>
        <taxon>Actinomycetes</taxon>
        <taxon>Streptosporangiales</taxon>
        <taxon>Nocardiopsidaceae</taxon>
        <taxon>Lipingzhangella</taxon>
    </lineage>
</organism>
<dbReference type="RefSeq" id="WP_310910984.1">
    <property type="nucleotide sequence ID" value="NZ_JAVLVT010000001.1"/>
</dbReference>
<feature type="transmembrane region" description="Helical" evidence="1">
    <location>
        <begin position="74"/>
        <end position="92"/>
    </location>
</feature>
<proteinExistence type="predicted"/>
<feature type="transmembrane region" description="Helical" evidence="1">
    <location>
        <begin position="50"/>
        <end position="68"/>
    </location>
</feature>
<comment type="caution">
    <text evidence="2">The sequence shown here is derived from an EMBL/GenBank/DDBJ whole genome shotgun (WGS) entry which is preliminary data.</text>
</comment>
<reference evidence="3" key="1">
    <citation type="submission" date="2023-07" db="EMBL/GenBank/DDBJ databases">
        <title>Novel species in the genus Lipingzhangella isolated from Sambhar Salt Lake.</title>
        <authorList>
            <person name="Jiya N."/>
            <person name="Kajale S."/>
            <person name="Sharma A."/>
        </authorList>
    </citation>
    <scope>NUCLEOTIDE SEQUENCE [LARGE SCALE GENOMIC DNA]</scope>
    <source>
        <strain evidence="3">LS1_29</strain>
    </source>
</reference>
<keyword evidence="3" id="KW-1185">Reference proteome</keyword>
<keyword evidence="1" id="KW-0472">Membrane</keyword>
<evidence type="ECO:0000313" key="3">
    <source>
        <dbReference type="Proteomes" id="UP001250214"/>
    </source>
</evidence>
<sequence length="317" mass="34531">MTVSEPAPEPDPRPEYHWKRRLALGWILLALFAAMLAERILQAGGLEETALFYVGLPALIALLVTFGARPRSPVGVALCVTTIGLALAGPLLNEGVVCLILSAPLFYGIAALLGWMVGRDARNGGYQSLLVLPLLGLVSLEGVAETSLLTRETTGRDSGVVAASADEVQATLAAPPDYAEPRSRFLRTVPFPTPVRATGHGLEVGDHRTVEFTDRESLGIGAEPQERSMELRIVDSTVTDTGGHVVFTVETDSTLARWLDLHTAEVTWQERSAGTELNWQLHYTRTYDPSWYFGPLQRYAMDEAAGYLRNTFTPGRD</sequence>
<evidence type="ECO:0000313" key="2">
    <source>
        <dbReference type="EMBL" id="MDS1269520.1"/>
    </source>
</evidence>
<keyword evidence="1" id="KW-0812">Transmembrane</keyword>
<accession>A0ABU2H3U2</accession>
<feature type="transmembrane region" description="Helical" evidence="1">
    <location>
        <begin position="99"/>
        <end position="118"/>
    </location>
</feature>
<protein>
    <recommendedName>
        <fullName evidence="4">Polyketide cyclase/dehydrase/lipid transport protein</fullName>
    </recommendedName>
</protein>
<feature type="transmembrane region" description="Helical" evidence="1">
    <location>
        <begin position="20"/>
        <end position="38"/>
    </location>
</feature>
<evidence type="ECO:0000256" key="1">
    <source>
        <dbReference type="SAM" id="Phobius"/>
    </source>
</evidence>
<dbReference type="EMBL" id="JAVLVT010000001">
    <property type="protein sequence ID" value="MDS1269520.1"/>
    <property type="molecule type" value="Genomic_DNA"/>
</dbReference>
<gene>
    <name evidence="2" type="ORF">RIF23_04320</name>
</gene>